<dbReference type="SUPFAM" id="SSF54427">
    <property type="entry name" value="NTF2-like"/>
    <property type="match status" value="1"/>
</dbReference>
<dbReference type="Proteomes" id="UP001157109">
    <property type="component" value="Unassembled WGS sequence"/>
</dbReference>
<feature type="compositionally biased region" description="Basic and acidic residues" evidence="1">
    <location>
        <begin position="102"/>
        <end position="122"/>
    </location>
</feature>
<keyword evidence="2" id="KW-0472">Membrane</keyword>
<dbReference type="InterPro" id="IPR032710">
    <property type="entry name" value="NTF2-like_dom_sf"/>
</dbReference>
<dbReference type="EMBL" id="BSUJ01000003">
    <property type="protein sequence ID" value="GMA22080.1"/>
    <property type="molecule type" value="Genomic_DNA"/>
</dbReference>
<comment type="caution">
    <text evidence="4">The sequence shown here is derived from an EMBL/GenBank/DDBJ whole genome shotgun (WGS) entry which is preliminary data.</text>
</comment>
<name>A0ABQ6HWX7_9MICO</name>
<feature type="domain" description="SnoaL-like" evidence="3">
    <location>
        <begin position="152"/>
        <end position="247"/>
    </location>
</feature>
<sequence>MTTTPAAAAPARAAAGSRPFRYGRLAITAVIAAVANTLVFAVGSAAGASMSIDSPAYSQITLVMSAVATLLPLLVAGEPPGSSRAGSRLPPDRPVARPRGRAAVDDQPVRRRPGLRDRRLAGRDAPGRGCCVVLRLGEHGTASPMSAPSESVDRYFEAWSTRDSSLLRGILAPDVDVIGPLGHISGAAKYEQALGHIFSITRGIDVVKQWTECGDTLTWFDLHHANSPDSTPVANWVHVENGLITRVRITFDARAVFGKDNNA</sequence>
<gene>
    <name evidence="4" type="ORF">GCM10025862_41020</name>
</gene>
<proteinExistence type="predicted"/>
<dbReference type="Pfam" id="PF12680">
    <property type="entry name" value="SnoaL_2"/>
    <property type="match status" value="1"/>
</dbReference>
<dbReference type="Pfam" id="PF19545">
    <property type="entry name" value="DUF6069"/>
    <property type="match status" value="1"/>
</dbReference>
<evidence type="ECO:0000313" key="4">
    <source>
        <dbReference type="EMBL" id="GMA22080.1"/>
    </source>
</evidence>
<protein>
    <recommendedName>
        <fullName evidence="3">SnoaL-like domain-containing protein</fullName>
    </recommendedName>
</protein>
<accession>A0ABQ6HWX7</accession>
<evidence type="ECO:0000259" key="3">
    <source>
        <dbReference type="Pfam" id="PF12680"/>
    </source>
</evidence>
<feature type="transmembrane region" description="Helical" evidence="2">
    <location>
        <begin position="25"/>
        <end position="50"/>
    </location>
</feature>
<keyword evidence="2" id="KW-0812">Transmembrane</keyword>
<feature type="region of interest" description="Disordered" evidence="1">
    <location>
        <begin position="79"/>
        <end position="122"/>
    </location>
</feature>
<evidence type="ECO:0000256" key="2">
    <source>
        <dbReference type="SAM" id="Phobius"/>
    </source>
</evidence>
<evidence type="ECO:0000313" key="5">
    <source>
        <dbReference type="Proteomes" id="UP001157109"/>
    </source>
</evidence>
<dbReference type="InterPro" id="IPR045713">
    <property type="entry name" value="DUF6069"/>
</dbReference>
<keyword evidence="5" id="KW-1185">Reference proteome</keyword>
<reference evidence="5" key="1">
    <citation type="journal article" date="2019" name="Int. J. Syst. Evol. Microbiol.">
        <title>The Global Catalogue of Microorganisms (GCM) 10K type strain sequencing project: providing services to taxonomists for standard genome sequencing and annotation.</title>
        <authorList>
            <consortium name="The Broad Institute Genomics Platform"/>
            <consortium name="The Broad Institute Genome Sequencing Center for Infectious Disease"/>
            <person name="Wu L."/>
            <person name="Ma J."/>
        </authorList>
    </citation>
    <scope>NUCLEOTIDE SEQUENCE [LARGE SCALE GENOMIC DNA]</scope>
    <source>
        <strain evidence="5">NBRC 105830</strain>
    </source>
</reference>
<keyword evidence="2" id="KW-1133">Transmembrane helix</keyword>
<evidence type="ECO:0000256" key="1">
    <source>
        <dbReference type="SAM" id="MobiDB-lite"/>
    </source>
</evidence>
<dbReference type="Gene3D" id="3.10.450.50">
    <property type="match status" value="1"/>
</dbReference>
<dbReference type="InterPro" id="IPR037401">
    <property type="entry name" value="SnoaL-like"/>
</dbReference>
<organism evidence="4 5">
    <name type="scientific">Arsenicicoccus piscis</name>
    <dbReference type="NCBI Taxonomy" id="673954"/>
    <lineage>
        <taxon>Bacteria</taxon>
        <taxon>Bacillati</taxon>
        <taxon>Actinomycetota</taxon>
        <taxon>Actinomycetes</taxon>
        <taxon>Micrococcales</taxon>
        <taxon>Intrasporangiaceae</taxon>
        <taxon>Arsenicicoccus</taxon>
    </lineage>
</organism>